<dbReference type="STRING" id="430453.SAMN04487962_11352"/>
<proteinExistence type="predicted"/>
<dbReference type="OrthoDB" id="164222at2"/>
<dbReference type="Gene3D" id="3.30.70.930">
    <property type="match status" value="1"/>
</dbReference>
<reference evidence="3" key="1">
    <citation type="submission" date="2016-10" db="EMBL/GenBank/DDBJ databases">
        <authorList>
            <person name="Varghese N."/>
            <person name="Submissions S."/>
        </authorList>
    </citation>
    <scope>NUCLEOTIDE SEQUENCE [LARGE SCALE GENOMIC DNA]</scope>
    <source>
        <strain evidence="3">CGMCC 1.6489</strain>
    </source>
</reference>
<accession>A0A1I0FLW9</accession>
<feature type="domain" description="Thiamine-binding protein" evidence="1">
    <location>
        <begin position="6"/>
        <end position="64"/>
    </location>
</feature>
<dbReference type="Pfam" id="PF01910">
    <property type="entry name" value="Thiamine_BP"/>
    <property type="match status" value="1"/>
</dbReference>
<sequence length="83" mass="9652">MELSVQLSFYPFTDNHKPPIKDVIDRLQRSGLDVYANRMSTQVFGEYDQVMRVLSDTMKWAFEQYGQAVFVANFVNGDRRPEG</sequence>
<dbReference type="InterPro" id="IPR029756">
    <property type="entry name" value="MTH1187/YkoF-like"/>
</dbReference>
<keyword evidence="3" id="KW-1185">Reference proteome</keyword>
<dbReference type="AlphaFoldDB" id="A0A1I0FLW9"/>
<organism evidence="2 3">
    <name type="scientific">Marinobacter segnicrescens</name>
    <dbReference type="NCBI Taxonomy" id="430453"/>
    <lineage>
        <taxon>Bacteria</taxon>
        <taxon>Pseudomonadati</taxon>
        <taxon>Pseudomonadota</taxon>
        <taxon>Gammaproteobacteria</taxon>
        <taxon>Pseudomonadales</taxon>
        <taxon>Marinobacteraceae</taxon>
        <taxon>Marinobacter</taxon>
    </lineage>
</organism>
<protein>
    <submittedName>
        <fullName evidence="2">Uncharacterized conserved protein YqgV, UPF0045/DUF77 family</fullName>
    </submittedName>
</protein>
<dbReference type="InterPro" id="IPR002767">
    <property type="entry name" value="Thiamine_BP"/>
</dbReference>
<dbReference type="RefSeq" id="WP_091853023.1">
    <property type="nucleotide sequence ID" value="NZ_FOHZ01000013.1"/>
</dbReference>
<name>A0A1I0FLW9_9GAMM</name>
<evidence type="ECO:0000313" key="2">
    <source>
        <dbReference type="EMBL" id="SET59096.1"/>
    </source>
</evidence>
<evidence type="ECO:0000313" key="3">
    <source>
        <dbReference type="Proteomes" id="UP000198762"/>
    </source>
</evidence>
<dbReference type="SUPFAM" id="SSF89957">
    <property type="entry name" value="MTH1187/YkoF-like"/>
    <property type="match status" value="1"/>
</dbReference>
<evidence type="ECO:0000259" key="1">
    <source>
        <dbReference type="Pfam" id="PF01910"/>
    </source>
</evidence>
<gene>
    <name evidence="2" type="ORF">SAMN04487962_11352</name>
</gene>
<dbReference type="EMBL" id="FOHZ01000013">
    <property type="protein sequence ID" value="SET59096.1"/>
    <property type="molecule type" value="Genomic_DNA"/>
</dbReference>
<dbReference type="Proteomes" id="UP000198762">
    <property type="component" value="Unassembled WGS sequence"/>
</dbReference>